<organism evidence="1 2">
    <name type="scientific">Microbacterium aquilitoris</name>
    <dbReference type="NCBI Taxonomy" id="3067307"/>
    <lineage>
        <taxon>Bacteria</taxon>
        <taxon>Bacillati</taxon>
        <taxon>Actinomycetota</taxon>
        <taxon>Actinomycetes</taxon>
        <taxon>Micrococcales</taxon>
        <taxon>Microbacteriaceae</taxon>
        <taxon>Microbacterium</taxon>
    </lineage>
</organism>
<accession>A0ABU3GHM5</accession>
<dbReference type="InterPro" id="IPR046561">
    <property type="entry name" value="DUF6716"/>
</dbReference>
<dbReference type="SUPFAM" id="SSF53756">
    <property type="entry name" value="UDP-Glycosyltransferase/glycogen phosphorylase"/>
    <property type="match status" value="1"/>
</dbReference>
<sequence>MIMRGDRPGRLRVVAIADADSFVKWSAALIDSAPSADPHLLLVQTPLVVSVTQEHAALAGTGIRPEAVTRVAYDDIAAWLAKDRPDVVVIGGRGPFVRLVMRQIDRVTPRPVVVSGLPGMSIPAQRGAALYRRHCDLMVVHSKRELRAFRQLADRLGLTMRFGLATLPFARPAHEAMGGTDLVFAAQAIVPREPEERRQLAEILRAAALADPTRRVVLKLRSRPDLGEAETHFERTELTDLLRDRPDNLVFSHEPMSRALETAEGLVTVSSTAAIEAMAMGLPVIALTTFGVSKSHLNTVFSRSGVQGGADDVIARRFRHPHTAWLADNYFHDATESTWWSDVERLVDMRRRGALAPRVVPIARGGRLHEAWQRKAVLGAEDHSVLGAVALAVGAPLVWGILTARKVLGRRGAESWSDAGSDITVTPARYQDPIVRPRRSVLATAVID</sequence>
<evidence type="ECO:0000313" key="2">
    <source>
        <dbReference type="Proteomes" id="UP001262835"/>
    </source>
</evidence>
<keyword evidence="2" id="KW-1185">Reference proteome</keyword>
<proteinExistence type="predicted"/>
<gene>
    <name evidence="1" type="ORF">Q9S78_01760</name>
</gene>
<reference evidence="1 2" key="1">
    <citation type="submission" date="2023-08" db="EMBL/GenBank/DDBJ databases">
        <title>Microbacterium aquilitoris sp. nov. and Microbacterium gwkjibeachense sp. nov., isolated from beach.</title>
        <authorList>
            <person name="Lee S.D."/>
            <person name="Yang H."/>
            <person name="Kim I."/>
        </authorList>
    </citation>
    <scope>NUCLEOTIDE SEQUENCE [LARGE SCALE GENOMIC DNA]</scope>
    <source>
        <strain evidence="1 2">KSW-18</strain>
    </source>
</reference>
<name>A0ABU3GHM5_9MICO</name>
<evidence type="ECO:0000313" key="1">
    <source>
        <dbReference type="EMBL" id="MDT3329386.1"/>
    </source>
</evidence>
<protein>
    <submittedName>
        <fullName evidence="1">Uncharacterized protein</fullName>
    </submittedName>
</protein>
<comment type="caution">
    <text evidence="1">The sequence shown here is derived from an EMBL/GenBank/DDBJ whole genome shotgun (WGS) entry which is preliminary data.</text>
</comment>
<dbReference type="Proteomes" id="UP001262835">
    <property type="component" value="Unassembled WGS sequence"/>
</dbReference>
<dbReference type="Pfam" id="PF20471">
    <property type="entry name" value="DUF6716"/>
    <property type="match status" value="1"/>
</dbReference>
<dbReference type="RefSeq" id="WP_116227782.1">
    <property type="nucleotide sequence ID" value="NZ_JAUZVT010000001.1"/>
</dbReference>
<dbReference type="EMBL" id="JAUZVT010000001">
    <property type="protein sequence ID" value="MDT3329386.1"/>
    <property type="molecule type" value="Genomic_DNA"/>
</dbReference>